<feature type="repeat" description="PPR" evidence="3">
    <location>
        <begin position="247"/>
        <end position="281"/>
    </location>
</feature>
<dbReference type="GO" id="GO:0009451">
    <property type="term" value="P:RNA modification"/>
    <property type="evidence" value="ECO:0000318"/>
    <property type="project" value="GO_Central"/>
</dbReference>
<dbReference type="FunFam" id="1.25.40.10:FF:000344">
    <property type="entry name" value="Pentatricopeptide repeat-containing protein"/>
    <property type="match status" value="1"/>
</dbReference>
<name>A0A9K3JYN0_HELAN</name>
<dbReference type="InterPro" id="IPR002885">
    <property type="entry name" value="PPR_rpt"/>
</dbReference>
<dbReference type="Pfam" id="PF20430">
    <property type="entry name" value="Eplus_motif"/>
    <property type="match status" value="1"/>
</dbReference>
<dbReference type="Gene3D" id="1.25.40.10">
    <property type="entry name" value="Tetratricopeptide repeat domain"/>
    <property type="match status" value="4"/>
</dbReference>
<dbReference type="Pfam" id="PF01535">
    <property type="entry name" value="PPR"/>
    <property type="match status" value="3"/>
</dbReference>
<proteinExistence type="inferred from homology"/>
<dbReference type="Pfam" id="PF20431">
    <property type="entry name" value="E_motif"/>
    <property type="match status" value="1"/>
</dbReference>
<dbReference type="PROSITE" id="PS51375">
    <property type="entry name" value="PPR"/>
    <property type="match status" value="5"/>
</dbReference>
<organism evidence="5 6">
    <name type="scientific">Helianthus annuus</name>
    <name type="common">Common sunflower</name>
    <dbReference type="NCBI Taxonomy" id="4232"/>
    <lineage>
        <taxon>Eukaryota</taxon>
        <taxon>Viridiplantae</taxon>
        <taxon>Streptophyta</taxon>
        <taxon>Embryophyta</taxon>
        <taxon>Tracheophyta</taxon>
        <taxon>Spermatophyta</taxon>
        <taxon>Magnoliopsida</taxon>
        <taxon>eudicotyledons</taxon>
        <taxon>Gunneridae</taxon>
        <taxon>Pentapetalae</taxon>
        <taxon>asterids</taxon>
        <taxon>campanulids</taxon>
        <taxon>Asterales</taxon>
        <taxon>Asteraceae</taxon>
        <taxon>Asteroideae</taxon>
        <taxon>Heliantheae alliance</taxon>
        <taxon>Heliantheae</taxon>
        <taxon>Helianthus</taxon>
    </lineage>
</organism>
<evidence type="ECO:0000256" key="2">
    <source>
        <dbReference type="ARBA" id="ARBA00022737"/>
    </source>
</evidence>
<dbReference type="Proteomes" id="UP000215914">
    <property type="component" value="Unassembled WGS sequence"/>
</dbReference>
<reference evidence="5" key="1">
    <citation type="journal article" date="2017" name="Nature">
        <title>The sunflower genome provides insights into oil metabolism, flowering and Asterid evolution.</title>
        <authorList>
            <person name="Badouin H."/>
            <person name="Gouzy J."/>
            <person name="Grassa C.J."/>
            <person name="Murat F."/>
            <person name="Staton S.E."/>
            <person name="Cottret L."/>
            <person name="Lelandais-Briere C."/>
            <person name="Owens G.L."/>
            <person name="Carrere S."/>
            <person name="Mayjonade B."/>
            <person name="Legrand L."/>
            <person name="Gill N."/>
            <person name="Kane N.C."/>
            <person name="Bowers J.E."/>
            <person name="Hubner S."/>
            <person name="Bellec A."/>
            <person name="Berard A."/>
            <person name="Berges H."/>
            <person name="Blanchet N."/>
            <person name="Boniface M.C."/>
            <person name="Brunel D."/>
            <person name="Catrice O."/>
            <person name="Chaidir N."/>
            <person name="Claudel C."/>
            <person name="Donnadieu C."/>
            <person name="Faraut T."/>
            <person name="Fievet G."/>
            <person name="Helmstetter N."/>
            <person name="King M."/>
            <person name="Knapp S.J."/>
            <person name="Lai Z."/>
            <person name="Le Paslier M.C."/>
            <person name="Lippi Y."/>
            <person name="Lorenzon L."/>
            <person name="Mandel J.R."/>
            <person name="Marage G."/>
            <person name="Marchand G."/>
            <person name="Marquand E."/>
            <person name="Bret-Mestries E."/>
            <person name="Morien E."/>
            <person name="Nambeesan S."/>
            <person name="Nguyen T."/>
            <person name="Pegot-Espagnet P."/>
            <person name="Pouilly N."/>
            <person name="Raftis F."/>
            <person name="Sallet E."/>
            <person name="Schiex T."/>
            <person name="Thomas J."/>
            <person name="Vandecasteele C."/>
            <person name="Vares D."/>
            <person name="Vear F."/>
            <person name="Vautrin S."/>
            <person name="Crespi M."/>
            <person name="Mangin B."/>
            <person name="Burke J.M."/>
            <person name="Salse J."/>
            <person name="Munos S."/>
            <person name="Vincourt P."/>
            <person name="Rieseberg L.H."/>
            <person name="Langlade N.B."/>
        </authorList>
    </citation>
    <scope>NUCLEOTIDE SEQUENCE</scope>
    <source>
        <tissue evidence="5">Leaves</tissue>
    </source>
</reference>
<dbReference type="Pfam" id="PF13041">
    <property type="entry name" value="PPR_2"/>
    <property type="match status" value="3"/>
</dbReference>
<accession>A0A9K3JYN0</accession>
<dbReference type="GO" id="GO:0008270">
    <property type="term" value="F:zinc ion binding"/>
    <property type="evidence" value="ECO:0007669"/>
    <property type="project" value="InterPro"/>
</dbReference>
<reference evidence="5" key="2">
    <citation type="submission" date="2020-06" db="EMBL/GenBank/DDBJ databases">
        <title>Helianthus annuus Genome sequencing and assembly Release 2.</title>
        <authorList>
            <person name="Gouzy J."/>
            <person name="Langlade N."/>
            <person name="Munos S."/>
        </authorList>
    </citation>
    <scope>NUCLEOTIDE SEQUENCE</scope>
    <source>
        <tissue evidence="5">Leaves</tissue>
    </source>
</reference>
<evidence type="ECO:0000256" key="1">
    <source>
        <dbReference type="ARBA" id="ARBA00006643"/>
    </source>
</evidence>
<gene>
    <name evidence="5" type="ORF">HanXRQr2_Chr01g0045551</name>
</gene>
<dbReference type="NCBIfam" id="TIGR00756">
    <property type="entry name" value="PPR"/>
    <property type="match status" value="6"/>
</dbReference>
<feature type="domain" description="DYW" evidence="4">
    <location>
        <begin position="563"/>
        <end position="655"/>
    </location>
</feature>
<dbReference type="InterPro" id="IPR046849">
    <property type="entry name" value="E2_motif"/>
</dbReference>
<dbReference type="InterPro" id="IPR032867">
    <property type="entry name" value="DYW_dom"/>
</dbReference>
<keyword evidence="6" id="KW-1185">Reference proteome</keyword>
<comment type="caution">
    <text evidence="5">The sequence shown here is derived from an EMBL/GenBank/DDBJ whole genome shotgun (WGS) entry which is preliminary data.</text>
</comment>
<evidence type="ECO:0000313" key="5">
    <source>
        <dbReference type="EMBL" id="KAF5824113.1"/>
    </source>
</evidence>
<comment type="similarity">
    <text evidence="1">Belongs to the PPR family. PCMP-H subfamily.</text>
</comment>
<evidence type="ECO:0000256" key="3">
    <source>
        <dbReference type="PROSITE-ProRule" id="PRU00708"/>
    </source>
</evidence>
<feature type="repeat" description="PPR" evidence="3">
    <location>
        <begin position="76"/>
        <end position="110"/>
    </location>
</feature>
<feature type="repeat" description="PPR" evidence="3">
    <location>
        <begin position="177"/>
        <end position="212"/>
    </location>
</feature>
<dbReference type="InterPro" id="IPR011990">
    <property type="entry name" value="TPR-like_helical_dom_sf"/>
</dbReference>
<dbReference type="AlphaFoldDB" id="A0A9K3JYN0"/>
<dbReference type="PANTHER" id="PTHR47926">
    <property type="entry name" value="PENTATRICOPEPTIDE REPEAT-CONTAINING PROTEIN"/>
    <property type="match status" value="1"/>
</dbReference>
<dbReference type="GO" id="GO:0003723">
    <property type="term" value="F:RNA binding"/>
    <property type="evidence" value="ECO:0000318"/>
    <property type="project" value="GO_Central"/>
</dbReference>
<dbReference type="OrthoDB" id="185373at2759"/>
<keyword evidence="2" id="KW-0677">Repeat</keyword>
<dbReference type="Pfam" id="PF14432">
    <property type="entry name" value="DYW_deaminase"/>
    <property type="match status" value="1"/>
</dbReference>
<protein>
    <submittedName>
        <fullName evidence="5">Tetratricopeptide-like helical domain superfamily, DYW domain-containing protein</fullName>
    </submittedName>
</protein>
<dbReference type="Gramene" id="mRNA:HanXRQr2_Chr01g0045551">
    <property type="protein sequence ID" value="CDS:HanXRQr2_Chr01g0045551.1"/>
    <property type="gene ID" value="HanXRQr2_Chr01g0045551"/>
</dbReference>
<feature type="repeat" description="PPR" evidence="3">
    <location>
        <begin position="317"/>
        <end position="347"/>
    </location>
</feature>
<dbReference type="PANTHER" id="PTHR47926:SF373">
    <property type="entry name" value="TETRATRICOPEPTIDE-LIKE HELICAL DOMAIN SUPERFAMILY, DYW DOMAIN-CONTAINING PROTEIN"/>
    <property type="match status" value="1"/>
</dbReference>
<evidence type="ECO:0000259" key="4">
    <source>
        <dbReference type="Pfam" id="PF14432"/>
    </source>
</evidence>
<evidence type="ECO:0000313" key="6">
    <source>
        <dbReference type="Proteomes" id="UP000215914"/>
    </source>
</evidence>
<dbReference type="InterPro" id="IPR046848">
    <property type="entry name" value="E_motif"/>
</dbReference>
<sequence>MIIFFQNIMSLTEHFCLKILDKCPDIQQLRRIHCRLIIAGNLASASHVALKLMKAYSECRQITVTRQLFDEFPQKDVVFFNVMIRSYVNNKLFERALHMYRSMNRIHIFPDHFTVPQVLKACSGSENLWVGLQTHVSVFKKGLHSNLYVGNGLITMYGKCNRLLEARKVFDEMPGRDVVSWNSLVAAYAQNGMFHDALEVCRTMVHSSSLKPNAGTMASLSPAVTCSTSSDNLIFMKEMFMNHARDSLVSWNVMIAVYVNNSMPADAVNLYLEMESCGVDPDSITVASVLPACGDLSALSLGRKIHEYVKRKRLLPNLTLENALIDMYAKCGSLHDARKVFDEMQTRDVVSWTSMVSAYGMTGDGQTAVTIFSDMQRSGLTPDSISFVPVLSACSHAGLLDQGKRFFKLMTDEYKIVPRLEHFACMVDLLGRSGRINEAYEFVKNMKMEPNDRIWGALLSACKVHSNTDIGLVAADHLFQLVPEQAGYYVLLSNIYAKAGRWKDVTTIRSSMKVKGVKKEPGVSNVELNNQVHSFLAGDQSHPQSKQIYEELDIIVGKMRELGYVPETDSALHDIEDEDKGNHLAVHSEKLAIVFVIINTEPFTPIRITKNLRVCEDCHIAAKLISKIAEREIILRDTNRFHHFKNGFCSCGDYW</sequence>
<dbReference type="InterPro" id="IPR046960">
    <property type="entry name" value="PPR_At4g14850-like_plant"/>
</dbReference>
<feature type="repeat" description="PPR" evidence="3">
    <location>
        <begin position="348"/>
        <end position="382"/>
    </location>
</feature>
<dbReference type="EMBL" id="MNCJ02000316">
    <property type="protein sequence ID" value="KAF5824113.1"/>
    <property type="molecule type" value="Genomic_DNA"/>
</dbReference>
<dbReference type="FunFam" id="1.25.40.10:FF:002148">
    <property type="entry name" value="Pentatricopeptide repeat-containing protein At2g29760, chloroplastic"/>
    <property type="match status" value="1"/>
</dbReference>